<proteinExistence type="predicted"/>
<dbReference type="AlphaFoldDB" id="A0A7W6MJ63"/>
<dbReference type="Proteomes" id="UP000524492">
    <property type="component" value="Unassembled WGS sequence"/>
</dbReference>
<evidence type="ECO:0000313" key="2">
    <source>
        <dbReference type="EMBL" id="MBB4193676.1"/>
    </source>
</evidence>
<organism evidence="2 3">
    <name type="scientific">Rhizobium aethiopicum</name>
    <dbReference type="NCBI Taxonomy" id="1138170"/>
    <lineage>
        <taxon>Bacteria</taxon>
        <taxon>Pseudomonadati</taxon>
        <taxon>Pseudomonadota</taxon>
        <taxon>Alphaproteobacteria</taxon>
        <taxon>Hyphomicrobiales</taxon>
        <taxon>Rhizobiaceae</taxon>
        <taxon>Rhizobium/Agrobacterium group</taxon>
        <taxon>Rhizobium</taxon>
    </lineage>
</organism>
<feature type="compositionally biased region" description="Low complexity" evidence="1">
    <location>
        <begin position="7"/>
        <end position="17"/>
    </location>
</feature>
<dbReference type="EMBL" id="JACIFV010000014">
    <property type="protein sequence ID" value="MBB4193676.1"/>
    <property type="molecule type" value="Genomic_DNA"/>
</dbReference>
<evidence type="ECO:0000256" key="1">
    <source>
        <dbReference type="SAM" id="MobiDB-lite"/>
    </source>
</evidence>
<reference evidence="2 3" key="1">
    <citation type="submission" date="2020-08" db="EMBL/GenBank/DDBJ databases">
        <title>Genomic Encyclopedia of Type Strains, Phase IV (KMG-V): Genome sequencing to study the core and pangenomes of soil and plant-associated prokaryotes.</title>
        <authorList>
            <person name="Whitman W."/>
        </authorList>
    </citation>
    <scope>NUCLEOTIDE SEQUENCE [LARGE SCALE GENOMIC DNA]</scope>
    <source>
        <strain evidence="2 3">SEMIA 4074</strain>
    </source>
</reference>
<keyword evidence="3" id="KW-1185">Reference proteome</keyword>
<gene>
    <name evidence="2" type="ORF">GGD53_003845</name>
</gene>
<name>A0A7W6MJ63_9HYPH</name>
<protein>
    <submittedName>
        <fullName evidence="2">Uncharacterized protein</fullName>
    </submittedName>
</protein>
<accession>A0A7W6MJ63</accession>
<feature type="region of interest" description="Disordered" evidence="1">
    <location>
        <begin position="1"/>
        <end position="30"/>
    </location>
</feature>
<evidence type="ECO:0000313" key="3">
    <source>
        <dbReference type="Proteomes" id="UP000524492"/>
    </source>
</evidence>
<comment type="caution">
    <text evidence="2">The sequence shown here is derived from an EMBL/GenBank/DDBJ whole genome shotgun (WGS) entry which is preliminary data.</text>
</comment>
<sequence length="30" mass="3210">MTEVAKAAMEVAGTVAEETVEEETRSNGNR</sequence>